<gene>
    <name evidence="1" type="ORF">OPDIPICF_04751</name>
    <name evidence="2" type="ORF">OPDIPICF_04832</name>
</gene>
<proteinExistence type="predicted"/>
<evidence type="ECO:0000313" key="2">
    <source>
        <dbReference type="EMBL" id="CAA0120963.1"/>
    </source>
</evidence>
<reference evidence="1 3" key="1">
    <citation type="submission" date="2019-11" db="EMBL/GenBank/DDBJ databases">
        <authorList>
            <person name="Holert J."/>
        </authorList>
    </citation>
    <scope>NUCLEOTIDE SEQUENCE [LARGE SCALE GENOMIC DNA]</scope>
    <source>
        <strain evidence="1">SB11_3</strain>
    </source>
</reference>
<evidence type="ECO:0000313" key="3">
    <source>
        <dbReference type="Proteomes" id="UP000441399"/>
    </source>
</evidence>
<name>A0A5S9Q6Y0_9GAMM</name>
<protein>
    <submittedName>
        <fullName evidence="1">Uncharacterized protein</fullName>
    </submittedName>
</protein>
<dbReference type="Proteomes" id="UP000441399">
    <property type="component" value="Unassembled WGS sequence"/>
</dbReference>
<dbReference type="EMBL" id="CACSIO010000035">
    <property type="protein sequence ID" value="CAA0120963.1"/>
    <property type="molecule type" value="Genomic_DNA"/>
</dbReference>
<dbReference type="EMBL" id="CACSIO010000019">
    <property type="protein sequence ID" value="CAA0113661.1"/>
    <property type="molecule type" value="Genomic_DNA"/>
</dbReference>
<sequence>MLRIYWTSAALRLRPVLPTFCAFHAVVHSKPFTQALLKAGYDLAADFVFVQVSNLGVSKRPELVRFMCRQTLFTEWVFSRVRFCSRSVLCG</sequence>
<keyword evidence="3" id="KW-1185">Reference proteome</keyword>
<dbReference type="AlphaFoldDB" id="A0A5S9Q6Y0"/>
<accession>A0A5S9Q6Y0</accession>
<organism evidence="1 3">
    <name type="scientific">BD1-7 clade bacterium</name>
    <dbReference type="NCBI Taxonomy" id="2029982"/>
    <lineage>
        <taxon>Bacteria</taxon>
        <taxon>Pseudomonadati</taxon>
        <taxon>Pseudomonadota</taxon>
        <taxon>Gammaproteobacteria</taxon>
        <taxon>Cellvibrionales</taxon>
        <taxon>Spongiibacteraceae</taxon>
        <taxon>BD1-7 clade</taxon>
    </lineage>
</organism>
<evidence type="ECO:0000313" key="1">
    <source>
        <dbReference type="EMBL" id="CAA0113661.1"/>
    </source>
</evidence>